<reference evidence="1" key="1">
    <citation type="submission" date="2019-09" db="EMBL/GenBank/DDBJ databases">
        <authorList>
            <person name="Hjerde E."/>
        </authorList>
    </citation>
    <scope>NUCLEOTIDE SEQUENCE [LARGE SCALE GENOMIC DNA]</scope>
    <source>
        <strain evidence="1">06/09/160</strain>
        <plasmid evidence="1">pAWOD_2</plasmid>
    </source>
</reference>
<geneLocation type="plasmid" evidence="1">
    <name>pAWOD_2</name>
</geneLocation>
<sequence>MGCNYNVFFEFYLLGVFLAKGTLSCQEESDFNISNLDALDITCALRDVKGYRSARVKNIKIVSDNEIEAELRSGQLLLIKVDIQNVPFDELEHRYTEEAR</sequence>
<dbReference type="EMBL" id="LR721753">
    <property type="protein sequence ID" value="VVV06886.1"/>
    <property type="molecule type" value="Genomic_DNA"/>
</dbReference>
<protein>
    <submittedName>
        <fullName evidence="1">Uncharacterized protein</fullName>
    </submittedName>
</protein>
<proteinExistence type="predicted"/>
<evidence type="ECO:0000313" key="1">
    <source>
        <dbReference type="EMBL" id="VVV06886.1"/>
    </source>
</evidence>
<organism evidence="1">
    <name type="scientific">Aliivibrio wodanis</name>
    <dbReference type="NCBI Taxonomy" id="80852"/>
    <lineage>
        <taxon>Bacteria</taxon>
        <taxon>Pseudomonadati</taxon>
        <taxon>Pseudomonadota</taxon>
        <taxon>Gammaproteobacteria</taxon>
        <taxon>Vibrionales</taxon>
        <taxon>Vibrionaceae</taxon>
        <taxon>Aliivibrio</taxon>
    </lineage>
</organism>
<dbReference type="AlphaFoldDB" id="A0A5Q4ZYE1"/>
<accession>A0A5Q4ZYE1</accession>
<keyword evidence="1" id="KW-0614">Plasmid</keyword>
<gene>
    <name evidence="1" type="ORF">AW0309160_04380</name>
</gene>
<name>A0A5Q4ZYE1_9GAMM</name>
<dbReference type="RefSeq" id="WP_192957800.1">
    <property type="nucleotide sequence ID" value="NZ_LR721753.1"/>
</dbReference>